<dbReference type="PRINTS" id="PR00102">
    <property type="entry name" value="OTCASE"/>
</dbReference>
<keyword evidence="7" id="KW-0963">Cytoplasm</keyword>
<name>A0ABT9HBH2_9SPHN</name>
<dbReference type="GO" id="GO:0004585">
    <property type="term" value="F:ornithine carbamoyltransferase activity"/>
    <property type="evidence" value="ECO:0007669"/>
    <property type="project" value="UniProtKB-EC"/>
</dbReference>
<accession>A0ABT9HBH2</accession>
<comment type="similarity">
    <text evidence="3 7">Belongs to the aspartate/ornithine carbamoyltransferase superfamily. OTCase family.</text>
</comment>
<dbReference type="InterPro" id="IPR024904">
    <property type="entry name" value="OTCase_ArgI"/>
</dbReference>
<evidence type="ECO:0000256" key="7">
    <source>
        <dbReference type="HAMAP-Rule" id="MF_01109"/>
    </source>
</evidence>
<feature type="binding site" evidence="7">
    <location>
        <position position="240"/>
    </location>
    <ligand>
        <name>L-ornithine</name>
        <dbReference type="ChEBI" id="CHEBI:46911"/>
    </ligand>
</feature>
<feature type="binding site" evidence="7">
    <location>
        <begin position="279"/>
        <end position="280"/>
    </location>
    <ligand>
        <name>carbamoyl phosphate</name>
        <dbReference type="ChEBI" id="CHEBI:58228"/>
    </ligand>
</feature>
<organism evidence="10 11">
    <name type="scientific">Qipengyuania benthica</name>
    <dbReference type="NCBI Taxonomy" id="3067651"/>
    <lineage>
        <taxon>Bacteria</taxon>
        <taxon>Pseudomonadati</taxon>
        <taxon>Pseudomonadota</taxon>
        <taxon>Alphaproteobacteria</taxon>
        <taxon>Sphingomonadales</taxon>
        <taxon>Erythrobacteraceae</taxon>
        <taxon>Qipengyuania</taxon>
    </lineage>
</organism>
<dbReference type="PANTHER" id="PTHR45753:SF3">
    <property type="entry name" value="ORNITHINE TRANSCARBAMYLASE, MITOCHONDRIAL"/>
    <property type="match status" value="1"/>
</dbReference>
<dbReference type="Gene3D" id="3.40.50.1370">
    <property type="entry name" value="Aspartate/ornithine carbamoyltransferase"/>
    <property type="match status" value="2"/>
</dbReference>
<evidence type="ECO:0000256" key="1">
    <source>
        <dbReference type="ARBA" id="ARBA00003822"/>
    </source>
</evidence>
<feature type="binding site" evidence="7">
    <location>
        <begin position="71"/>
        <end position="74"/>
    </location>
    <ligand>
        <name>carbamoyl phosphate</name>
        <dbReference type="ChEBI" id="CHEBI:58228"/>
    </ligand>
</feature>
<evidence type="ECO:0000259" key="9">
    <source>
        <dbReference type="Pfam" id="PF02729"/>
    </source>
</evidence>
<gene>
    <name evidence="10" type="primary">argF</name>
    <name evidence="10" type="ORF">Q9K01_13680</name>
</gene>
<keyword evidence="11" id="KW-1185">Reference proteome</keyword>
<dbReference type="HAMAP" id="MF_01109">
    <property type="entry name" value="OTCase"/>
    <property type="match status" value="1"/>
</dbReference>
<dbReference type="InterPro" id="IPR006130">
    <property type="entry name" value="Asp/Orn_carbamoylTrfase"/>
</dbReference>
<keyword evidence="5 7" id="KW-0808">Transferase</keyword>
<dbReference type="Proteomes" id="UP001235664">
    <property type="component" value="Unassembled WGS sequence"/>
</dbReference>
<dbReference type="PROSITE" id="PS00097">
    <property type="entry name" value="CARBAMOYLTRANSFERASE"/>
    <property type="match status" value="1"/>
</dbReference>
<evidence type="ECO:0000313" key="10">
    <source>
        <dbReference type="EMBL" id="MDP4540677.1"/>
    </source>
</evidence>
<comment type="catalytic activity">
    <reaction evidence="6 7">
        <text>carbamoyl phosphate + L-ornithine = L-citrulline + phosphate + H(+)</text>
        <dbReference type="Rhea" id="RHEA:19513"/>
        <dbReference type="ChEBI" id="CHEBI:15378"/>
        <dbReference type="ChEBI" id="CHEBI:43474"/>
        <dbReference type="ChEBI" id="CHEBI:46911"/>
        <dbReference type="ChEBI" id="CHEBI:57743"/>
        <dbReference type="ChEBI" id="CHEBI:58228"/>
        <dbReference type="EC" id="2.1.3.3"/>
    </reaction>
</comment>
<evidence type="ECO:0000256" key="5">
    <source>
        <dbReference type="ARBA" id="ARBA00022679"/>
    </source>
</evidence>
<protein>
    <recommendedName>
        <fullName evidence="4 7">Ornithine carbamoyltransferase</fullName>
        <shortName evidence="7">OTCase</shortName>
        <ecNumber evidence="4 7">2.1.3.3</ecNumber>
    </recommendedName>
</protein>
<evidence type="ECO:0000256" key="3">
    <source>
        <dbReference type="ARBA" id="ARBA00007805"/>
    </source>
</evidence>
<comment type="caution">
    <text evidence="10">The sequence shown here is derived from an EMBL/GenBank/DDBJ whole genome shotgun (WGS) entry which is preliminary data.</text>
</comment>
<dbReference type="InterPro" id="IPR036901">
    <property type="entry name" value="Asp/Orn_carbamoylTrfase_sf"/>
</dbReference>
<evidence type="ECO:0000256" key="2">
    <source>
        <dbReference type="ARBA" id="ARBA00004975"/>
    </source>
</evidence>
<feature type="binding site" evidence="7">
    <location>
        <begin position="149"/>
        <end position="152"/>
    </location>
    <ligand>
        <name>carbamoyl phosphate</name>
        <dbReference type="ChEBI" id="CHEBI:58228"/>
    </ligand>
</feature>
<dbReference type="SUPFAM" id="SSF53671">
    <property type="entry name" value="Aspartate/ornithine carbamoyltransferase"/>
    <property type="match status" value="1"/>
</dbReference>
<evidence type="ECO:0000259" key="8">
    <source>
        <dbReference type="Pfam" id="PF00185"/>
    </source>
</evidence>
<sequence>MAGGGTGAAMQGRSFLDLSDAGGDAIAAMIGDAQTRKAARFDSSGGWPKGRADADAPLAGHVLGMIFEKNSTRTRVSFDIAMRQLGGSALILDAATTQLGRGESIADTARVLSRMVDAIMIRTDDHAKAQALAEHATVPVINGLTDRSHPCQIVADLLTVIEHGKPLPGLELAWLGDGNNVLHSLLEAAALMKFDIRVGAPEGYDPQDEFLAMARDAGCRVTVTRDAAEAARGADVVVTDTWVSMGQEHAEAKLAAMAPFQVDAALMALARPDARFLHCLPAHVGEEVSQEVFEGPQSLVFDEAENRIHAQKSILLWCHGKLSTG</sequence>
<dbReference type="Pfam" id="PF00185">
    <property type="entry name" value="OTCace"/>
    <property type="match status" value="1"/>
</dbReference>
<dbReference type="NCBIfam" id="NF001986">
    <property type="entry name" value="PRK00779.1"/>
    <property type="match status" value="1"/>
</dbReference>
<proteinExistence type="inferred from homology"/>
<comment type="subcellular location">
    <subcellularLocation>
        <location evidence="7">Cytoplasm</location>
    </subcellularLocation>
</comment>
<dbReference type="InterPro" id="IPR006131">
    <property type="entry name" value="Asp_carbamoyltransf_Asp/Orn-bd"/>
</dbReference>
<feature type="domain" description="Aspartate/ornithine carbamoyltransferase Asp/Orn-binding" evidence="8">
    <location>
        <begin position="169"/>
        <end position="318"/>
    </location>
</feature>
<feature type="binding site" evidence="7">
    <location>
        <position position="122"/>
    </location>
    <ligand>
        <name>carbamoyl phosphate</name>
        <dbReference type="ChEBI" id="CHEBI:58228"/>
    </ligand>
</feature>
<dbReference type="EC" id="2.1.3.3" evidence="4 7"/>
<dbReference type="NCBIfam" id="TIGR00658">
    <property type="entry name" value="orni_carb_tr"/>
    <property type="match status" value="1"/>
</dbReference>
<dbReference type="InterPro" id="IPR002292">
    <property type="entry name" value="Orn/put_carbamltrans"/>
</dbReference>
<feature type="binding site" evidence="7">
    <location>
        <begin position="244"/>
        <end position="245"/>
    </location>
    <ligand>
        <name>L-ornithine</name>
        <dbReference type="ChEBI" id="CHEBI:46911"/>
    </ligand>
</feature>
<comment type="function">
    <text evidence="1">Reversibly catalyzes the transfer of the carbamoyl group from carbamoyl phosphate (CP) to the N(epsilon) atom of ornithine (ORN) to produce L-citrulline.</text>
</comment>
<dbReference type="EMBL" id="JAVAIL010000005">
    <property type="protein sequence ID" value="MDP4540677.1"/>
    <property type="molecule type" value="Genomic_DNA"/>
</dbReference>
<reference evidence="10 11" key="1">
    <citation type="submission" date="2023-08" db="EMBL/GenBank/DDBJ databases">
        <title>genomic of DY56.</title>
        <authorList>
            <person name="Wang Y."/>
        </authorList>
    </citation>
    <scope>NUCLEOTIDE SEQUENCE [LARGE SCALE GENOMIC DNA]</scope>
    <source>
        <strain evidence="10 11">DY56-A-20</strain>
    </source>
</reference>
<dbReference type="PANTHER" id="PTHR45753">
    <property type="entry name" value="ORNITHINE CARBAMOYLTRANSFERASE, MITOCHONDRIAL"/>
    <property type="match status" value="1"/>
</dbReference>
<evidence type="ECO:0000256" key="4">
    <source>
        <dbReference type="ARBA" id="ARBA00013007"/>
    </source>
</evidence>
<evidence type="ECO:0000313" key="11">
    <source>
        <dbReference type="Proteomes" id="UP001235664"/>
    </source>
</evidence>
<dbReference type="RefSeq" id="WP_305930681.1">
    <property type="nucleotide sequence ID" value="NZ_JAVAIL010000005.1"/>
</dbReference>
<dbReference type="PRINTS" id="PR00100">
    <property type="entry name" value="AOTCASE"/>
</dbReference>
<feature type="binding site" evidence="7">
    <location>
        <position position="307"/>
    </location>
    <ligand>
        <name>carbamoyl phosphate</name>
        <dbReference type="ChEBI" id="CHEBI:58228"/>
    </ligand>
</feature>
<feature type="binding site" evidence="7">
    <location>
        <position position="98"/>
    </location>
    <ligand>
        <name>carbamoyl phosphate</name>
        <dbReference type="ChEBI" id="CHEBI:58228"/>
    </ligand>
</feature>
<evidence type="ECO:0000256" key="6">
    <source>
        <dbReference type="ARBA" id="ARBA00048772"/>
    </source>
</evidence>
<feature type="domain" description="Aspartate/ornithine carbamoyltransferase carbamoyl-P binding" evidence="9">
    <location>
        <begin position="13"/>
        <end position="162"/>
    </location>
</feature>
<feature type="binding site" evidence="7">
    <location>
        <position position="180"/>
    </location>
    <ligand>
        <name>L-ornithine</name>
        <dbReference type="ChEBI" id="CHEBI:46911"/>
    </ligand>
</feature>
<comment type="pathway">
    <text evidence="2">Amino-acid biosynthesis; L-arginine biosynthesis; L-arginine from L-ornithine and carbamoyl phosphate: step 1/3.</text>
</comment>
<dbReference type="InterPro" id="IPR006132">
    <property type="entry name" value="Asp/Orn_carbamoyltranf_P-bd"/>
</dbReference>
<dbReference type="Pfam" id="PF02729">
    <property type="entry name" value="OTCace_N"/>
    <property type="match status" value="1"/>
</dbReference>